<evidence type="ECO:0000256" key="7">
    <source>
        <dbReference type="ARBA" id="ARBA00022989"/>
    </source>
</evidence>
<keyword evidence="4" id="KW-0808">Transferase</keyword>
<dbReference type="Gene3D" id="3.90.1480.20">
    <property type="entry name" value="Glycosyl transferase family 29"/>
    <property type="match status" value="1"/>
</dbReference>
<evidence type="ECO:0000256" key="3">
    <source>
        <dbReference type="ARBA" id="ARBA00022676"/>
    </source>
</evidence>
<gene>
    <name evidence="12" type="ORF">SAY86_008658</name>
</gene>
<feature type="chain" id="PRO_5042964235" evidence="11">
    <location>
        <begin position="21"/>
        <end position="371"/>
    </location>
</feature>
<evidence type="ECO:0000256" key="11">
    <source>
        <dbReference type="SAM" id="SignalP"/>
    </source>
</evidence>
<keyword evidence="13" id="KW-1185">Reference proteome</keyword>
<evidence type="ECO:0000256" key="10">
    <source>
        <dbReference type="ARBA" id="ARBA00023180"/>
    </source>
</evidence>
<evidence type="ECO:0000256" key="9">
    <source>
        <dbReference type="ARBA" id="ARBA00023136"/>
    </source>
</evidence>
<organism evidence="12 13">
    <name type="scientific">Trapa natans</name>
    <name type="common">Water chestnut</name>
    <dbReference type="NCBI Taxonomy" id="22666"/>
    <lineage>
        <taxon>Eukaryota</taxon>
        <taxon>Viridiplantae</taxon>
        <taxon>Streptophyta</taxon>
        <taxon>Embryophyta</taxon>
        <taxon>Tracheophyta</taxon>
        <taxon>Spermatophyta</taxon>
        <taxon>Magnoliopsida</taxon>
        <taxon>eudicotyledons</taxon>
        <taxon>Gunneridae</taxon>
        <taxon>Pentapetalae</taxon>
        <taxon>rosids</taxon>
        <taxon>malvids</taxon>
        <taxon>Myrtales</taxon>
        <taxon>Lythraceae</taxon>
        <taxon>Trapa</taxon>
    </lineage>
</organism>
<dbReference type="Proteomes" id="UP001346149">
    <property type="component" value="Unassembled WGS sequence"/>
</dbReference>
<evidence type="ECO:0000256" key="5">
    <source>
        <dbReference type="ARBA" id="ARBA00022692"/>
    </source>
</evidence>
<dbReference type="PANTHER" id="PTHR46779:SF1">
    <property type="entry name" value="BETA-1,6-GALACTOSYLTRANSFERASE GALT29A"/>
    <property type="match status" value="1"/>
</dbReference>
<dbReference type="EMBL" id="JAXQNO010000024">
    <property type="protein sequence ID" value="KAK4762890.1"/>
    <property type="molecule type" value="Genomic_DNA"/>
</dbReference>
<dbReference type="GO" id="GO:0008373">
    <property type="term" value="F:sialyltransferase activity"/>
    <property type="evidence" value="ECO:0007669"/>
    <property type="project" value="InterPro"/>
</dbReference>
<dbReference type="InterPro" id="IPR001675">
    <property type="entry name" value="Glyco_trans_29"/>
</dbReference>
<keyword evidence="10" id="KW-0325">Glycoprotein</keyword>
<evidence type="ECO:0000256" key="2">
    <source>
        <dbReference type="ARBA" id="ARBA00006003"/>
    </source>
</evidence>
<dbReference type="PANTHER" id="PTHR46779">
    <property type="entry name" value="BETA-1,6-GALACTOSYLTRANSFERASE GALT29A"/>
    <property type="match status" value="1"/>
</dbReference>
<name>A0AAN7QES7_TRANT</name>
<accession>A0AAN7QES7</accession>
<dbReference type="InterPro" id="IPR038578">
    <property type="entry name" value="GT29-like_sf"/>
</dbReference>
<evidence type="ECO:0000256" key="1">
    <source>
        <dbReference type="ARBA" id="ARBA00004323"/>
    </source>
</evidence>
<keyword evidence="9" id="KW-0472">Membrane</keyword>
<keyword evidence="11" id="KW-0732">Signal</keyword>
<feature type="signal peptide" evidence="11">
    <location>
        <begin position="1"/>
        <end position="20"/>
    </location>
</feature>
<evidence type="ECO:0000256" key="8">
    <source>
        <dbReference type="ARBA" id="ARBA00023034"/>
    </source>
</evidence>
<evidence type="ECO:0000256" key="4">
    <source>
        <dbReference type="ARBA" id="ARBA00022679"/>
    </source>
</evidence>
<dbReference type="AlphaFoldDB" id="A0AAN7QES7"/>
<dbReference type="Pfam" id="PF00777">
    <property type="entry name" value="Glyco_transf_29"/>
    <property type="match status" value="1"/>
</dbReference>
<evidence type="ECO:0000313" key="12">
    <source>
        <dbReference type="EMBL" id="KAK4762890.1"/>
    </source>
</evidence>
<proteinExistence type="inferred from homology"/>
<keyword evidence="6" id="KW-0735">Signal-anchor</keyword>
<dbReference type="CDD" id="cd19952">
    <property type="entry name" value="GT29"/>
    <property type="match status" value="1"/>
</dbReference>
<sequence>MKRPARPLLSILLLAAFAAAFTCRTLVRRGLSPFDLDSQRTALVSAPVFNSTILKLAEVDLGETKFKEDTKRLVEGSFTGQSRYQTFATWRRVNRHVNGTSRPYMVRSGSALPFTIRSPRFYRYYLDFRMNLQNWARKKRFQDDIMLDLVRQVKHPVDRHNGIPVSDRKYSSCAVVGNSGILLNSTHGKLIDSHEAVIRLNNARISSFEGKVGSKTTISFVNSNILHLCLRRRGCFCHPYGPNVPILMYICQAVHFLDYTVCNSTQSSPLLVTDPRFDVLCSRIAKYYSLKRFLSIMGKSLEEWDKVHDGRNFHYSSGMQAVMLALGICDKCGAVVWPAQSKQGSGPCLFGEDLNSHCPFWIMGCLHSVSA</sequence>
<comment type="caution">
    <text evidence="12">The sequence shown here is derived from an EMBL/GenBank/DDBJ whole genome shotgun (WGS) entry which is preliminary data.</text>
</comment>
<protein>
    <submittedName>
        <fullName evidence="12">Uncharacterized protein</fullName>
    </submittedName>
</protein>
<dbReference type="GO" id="GO:0000139">
    <property type="term" value="C:Golgi membrane"/>
    <property type="evidence" value="ECO:0007669"/>
    <property type="project" value="UniProtKB-SubCell"/>
</dbReference>
<evidence type="ECO:0000313" key="13">
    <source>
        <dbReference type="Proteomes" id="UP001346149"/>
    </source>
</evidence>
<keyword evidence="8" id="KW-0333">Golgi apparatus</keyword>
<reference evidence="12 13" key="1">
    <citation type="journal article" date="2023" name="Hortic Res">
        <title>Pangenome of water caltrop reveals structural variations and asymmetric subgenome divergence after allopolyploidization.</title>
        <authorList>
            <person name="Zhang X."/>
            <person name="Chen Y."/>
            <person name="Wang L."/>
            <person name="Yuan Y."/>
            <person name="Fang M."/>
            <person name="Shi L."/>
            <person name="Lu R."/>
            <person name="Comes H.P."/>
            <person name="Ma Y."/>
            <person name="Chen Y."/>
            <person name="Huang G."/>
            <person name="Zhou Y."/>
            <person name="Zheng Z."/>
            <person name="Qiu Y."/>
        </authorList>
    </citation>
    <scope>NUCLEOTIDE SEQUENCE [LARGE SCALE GENOMIC DNA]</scope>
    <source>
        <strain evidence="12">F231</strain>
    </source>
</reference>
<keyword evidence="5" id="KW-0812">Transmembrane</keyword>
<keyword evidence="7" id="KW-1133">Transmembrane helix</keyword>
<comment type="similarity">
    <text evidence="2">Belongs to the glycosyltransferase 29 family.</text>
</comment>
<comment type="subcellular location">
    <subcellularLocation>
        <location evidence="1">Golgi apparatus membrane</location>
        <topology evidence="1">Single-pass type II membrane protein</topology>
    </subcellularLocation>
</comment>
<evidence type="ECO:0000256" key="6">
    <source>
        <dbReference type="ARBA" id="ARBA00022968"/>
    </source>
</evidence>
<keyword evidence="3" id="KW-0328">Glycosyltransferase</keyword>